<reference evidence="2" key="1">
    <citation type="journal article" date="2023" name="Front. Plant Sci.">
        <title>Chromosomal-level genome assembly of Melastoma candidum provides insights into trichome evolution.</title>
        <authorList>
            <person name="Zhong Y."/>
            <person name="Wu W."/>
            <person name="Sun C."/>
            <person name="Zou P."/>
            <person name="Liu Y."/>
            <person name="Dai S."/>
            <person name="Zhou R."/>
        </authorList>
    </citation>
    <scope>NUCLEOTIDE SEQUENCE [LARGE SCALE GENOMIC DNA]</scope>
</reference>
<gene>
    <name evidence="1" type="ORF">MLD38_020355</name>
</gene>
<organism evidence="1 2">
    <name type="scientific">Melastoma candidum</name>
    <dbReference type="NCBI Taxonomy" id="119954"/>
    <lineage>
        <taxon>Eukaryota</taxon>
        <taxon>Viridiplantae</taxon>
        <taxon>Streptophyta</taxon>
        <taxon>Embryophyta</taxon>
        <taxon>Tracheophyta</taxon>
        <taxon>Spermatophyta</taxon>
        <taxon>Magnoliopsida</taxon>
        <taxon>eudicotyledons</taxon>
        <taxon>Gunneridae</taxon>
        <taxon>Pentapetalae</taxon>
        <taxon>rosids</taxon>
        <taxon>malvids</taxon>
        <taxon>Myrtales</taxon>
        <taxon>Melastomataceae</taxon>
        <taxon>Melastomatoideae</taxon>
        <taxon>Melastomateae</taxon>
        <taxon>Melastoma</taxon>
    </lineage>
</organism>
<comment type="caution">
    <text evidence="1">The sequence shown here is derived from an EMBL/GenBank/DDBJ whole genome shotgun (WGS) entry which is preliminary data.</text>
</comment>
<dbReference type="Proteomes" id="UP001057402">
    <property type="component" value="Chromosome 6"/>
</dbReference>
<dbReference type="EMBL" id="CM042885">
    <property type="protein sequence ID" value="KAI4364234.1"/>
    <property type="molecule type" value="Genomic_DNA"/>
</dbReference>
<name>A0ACB9QGG1_9MYRT</name>
<protein>
    <submittedName>
        <fullName evidence="1">Uncharacterized protein</fullName>
    </submittedName>
</protein>
<evidence type="ECO:0000313" key="2">
    <source>
        <dbReference type="Proteomes" id="UP001057402"/>
    </source>
</evidence>
<sequence>MAAPSPAPRVTAAAANLTTTTASIYVGDLHPDVTDGVLFEAFTEFKSLTSVRVCRDSTTGRSLCYGYVNFLSSDDASRAIETKNFTALNGKLMRISWSCRDPDARRSGKANIFIKNLCNSVDNAGLQDLFKKFGSILSCKVVMSDDGISKGYGFSQFDSEEAANAAIEGLNGTEFRGKKIFVAKFVKKSDRILPSPDAKFTNLYVKNLDPEVKEEALQEKFSEFGKITSLVIAKNDDGTSRGFGFVNFDNPENAKQAAEMMNGYQLGSKALYVGRAQKRSERNELLRRQFEEKRKERMIKYKDSNVYIKNIDDDVTDEELREHFSQCGTIISAKVMRDNKGISRGFGFVCFSSPEEASKAVSSFSGYMFPRKPLYLAIAQRKEDRQVQLHLHYAQQMAGLAGASPAVIPSGYPPFYYSTPGLIPQTPSRPRLMYPPVGLRSGWGTNGLAPSTTPSFQPSSLPVQIPNTSRENRHSRGRLNGIGPPPPFYMSQLRQLNQTGSSRDGNNHQRGRTSRYVPNGRVRESHNGTGGISPVSDPSAATQGMEMLSSMLAAASPEQQKQILGERLYPLVQKQKPDLVAKITGMLLEMDNSELLLLLESPDSLASKKSRSTEGKRWAHHWSLYER</sequence>
<keyword evidence="2" id="KW-1185">Reference proteome</keyword>
<accession>A0ACB9QGG1</accession>
<proteinExistence type="predicted"/>
<evidence type="ECO:0000313" key="1">
    <source>
        <dbReference type="EMBL" id="KAI4364234.1"/>
    </source>
</evidence>